<sequence length="282" mass="29493">MKKSTQRQKKKSGTAKKVLIGFLAVGLIGSFGKTPEVSTASASSAAAFSEVSVASVDLQNGLAEGMAHLDFPDVGTYEGNLQDGKRSGNGTFVWADGTSYAGAWANDQINGDGVVTAPNGTTWTGSFAGNAFQNAAYSVKGSNFRGTVTLADEKNQANLTFTYPDHLDAKKTVDVTYSGDLTKAGEFSGNAAIGYPNGDSYAGSVSNGQKVNGKYVFQNGDTYTGTFKSDKMCDGSYVFATGQILTGHFENGVPNGELTYTVNGVKYKTTWQNGACVSIVKA</sequence>
<comment type="caution">
    <text evidence="1">The sequence shown here is derived from an EMBL/GenBank/DDBJ whole genome shotgun (WGS) entry which is preliminary data.</text>
</comment>
<evidence type="ECO:0000313" key="2">
    <source>
        <dbReference type="Proteomes" id="UP000220959"/>
    </source>
</evidence>
<accession>A0ACC9D201</accession>
<gene>
    <name evidence="1" type="ORF">CGS49_02660</name>
</gene>
<reference evidence="1 2" key="1">
    <citation type="journal article" date="2017" name="Front. Microbiol.">
        <title>New Insights into the Diversity of the Genus Faecalibacterium.</title>
        <authorList>
            <person name="Benevides L."/>
            <person name="Burman S."/>
            <person name="Martin R."/>
            <person name="Robert V."/>
            <person name="Thomas M."/>
            <person name="Miquel S."/>
            <person name="Chain F."/>
            <person name="Sokol H."/>
            <person name="Bermudez-Humaran L.G."/>
            <person name="Morrison M."/>
            <person name="Langella P."/>
            <person name="Azevedo V.A."/>
            <person name="Chatel J.M."/>
            <person name="Soares S."/>
        </authorList>
    </citation>
    <scope>NUCLEOTIDE SEQUENCE [LARGE SCALE GENOMIC DNA]</scope>
    <source>
        <strain evidence="2">CNCM I-4541</strain>
    </source>
</reference>
<dbReference type="EMBL" id="NMTR01000006">
    <property type="protein sequence ID" value="PDX61967.1"/>
    <property type="molecule type" value="Genomic_DNA"/>
</dbReference>
<evidence type="ECO:0000313" key="1">
    <source>
        <dbReference type="EMBL" id="PDX61967.1"/>
    </source>
</evidence>
<dbReference type="Proteomes" id="UP000220959">
    <property type="component" value="Unassembled WGS sequence"/>
</dbReference>
<organism evidence="1 2">
    <name type="scientific">Faecalibacterium langellae</name>
    <dbReference type="NCBI Taxonomy" id="3435293"/>
    <lineage>
        <taxon>Bacteria</taxon>
        <taxon>Bacillati</taxon>
        <taxon>Bacillota</taxon>
        <taxon>Clostridia</taxon>
        <taxon>Eubacteriales</taxon>
        <taxon>Oscillospiraceae</taxon>
        <taxon>Faecalibacterium</taxon>
    </lineage>
</organism>
<protein>
    <submittedName>
        <fullName evidence="1">Uncharacterized protein</fullName>
    </submittedName>
</protein>
<keyword evidence="2" id="KW-1185">Reference proteome</keyword>
<name>A0ACC9D201_9FIRM</name>
<proteinExistence type="predicted"/>